<protein>
    <recommendedName>
        <fullName evidence="3">F-box domain-containing protein</fullName>
    </recommendedName>
</protein>
<dbReference type="InterPro" id="IPR032675">
    <property type="entry name" value="LRR_dom_sf"/>
</dbReference>
<dbReference type="AlphaFoldDB" id="A0A0C9SNL2"/>
<dbReference type="GO" id="GO:0019005">
    <property type="term" value="C:SCF ubiquitin ligase complex"/>
    <property type="evidence" value="ECO:0007669"/>
    <property type="project" value="TreeGrafter"/>
</dbReference>
<dbReference type="PANTHER" id="PTHR13318">
    <property type="entry name" value="PARTNER OF PAIRED, ISOFORM B-RELATED"/>
    <property type="match status" value="1"/>
</dbReference>
<name>A0A0C9SNL2_PAXIN</name>
<gene>
    <name evidence="1" type="ORF">PAXINDRAFT_18722</name>
</gene>
<proteinExistence type="predicted"/>
<organism evidence="1 2">
    <name type="scientific">Paxillus involutus ATCC 200175</name>
    <dbReference type="NCBI Taxonomy" id="664439"/>
    <lineage>
        <taxon>Eukaryota</taxon>
        <taxon>Fungi</taxon>
        <taxon>Dikarya</taxon>
        <taxon>Basidiomycota</taxon>
        <taxon>Agaricomycotina</taxon>
        <taxon>Agaricomycetes</taxon>
        <taxon>Agaricomycetidae</taxon>
        <taxon>Boletales</taxon>
        <taxon>Paxilineae</taxon>
        <taxon>Paxillaceae</taxon>
        <taxon>Paxillus</taxon>
    </lineage>
</organism>
<evidence type="ECO:0000313" key="2">
    <source>
        <dbReference type="Proteomes" id="UP000053647"/>
    </source>
</evidence>
<dbReference type="HOGENOM" id="CLU_049937_0_0_1"/>
<dbReference type="SUPFAM" id="SSF52047">
    <property type="entry name" value="RNI-like"/>
    <property type="match status" value="1"/>
</dbReference>
<dbReference type="Gene3D" id="3.80.10.10">
    <property type="entry name" value="Ribonuclease Inhibitor"/>
    <property type="match status" value="1"/>
</dbReference>
<keyword evidence="2" id="KW-1185">Reference proteome</keyword>
<dbReference type="PANTHER" id="PTHR13318:SF247">
    <property type="entry name" value="GH16156P"/>
    <property type="match status" value="1"/>
</dbReference>
<accession>A0A0C9SNL2</accession>
<evidence type="ECO:0000313" key="1">
    <source>
        <dbReference type="EMBL" id="KIJ08119.1"/>
    </source>
</evidence>
<reference evidence="2" key="2">
    <citation type="submission" date="2015-01" db="EMBL/GenBank/DDBJ databases">
        <title>Evolutionary Origins and Diversification of the Mycorrhizal Mutualists.</title>
        <authorList>
            <consortium name="DOE Joint Genome Institute"/>
            <consortium name="Mycorrhizal Genomics Consortium"/>
            <person name="Kohler A."/>
            <person name="Kuo A."/>
            <person name="Nagy L.G."/>
            <person name="Floudas D."/>
            <person name="Copeland A."/>
            <person name="Barry K.W."/>
            <person name="Cichocki N."/>
            <person name="Veneault-Fourrey C."/>
            <person name="LaButti K."/>
            <person name="Lindquist E.A."/>
            <person name="Lipzen A."/>
            <person name="Lundell T."/>
            <person name="Morin E."/>
            <person name="Murat C."/>
            <person name="Riley R."/>
            <person name="Ohm R."/>
            <person name="Sun H."/>
            <person name="Tunlid A."/>
            <person name="Henrissat B."/>
            <person name="Grigoriev I.V."/>
            <person name="Hibbett D.S."/>
            <person name="Martin F."/>
        </authorList>
    </citation>
    <scope>NUCLEOTIDE SEQUENCE [LARGE SCALE GENOMIC DNA]</scope>
    <source>
        <strain evidence="2">ATCC 200175</strain>
    </source>
</reference>
<sequence length="475" mass="53907">MYEKQPTDPLKVLPPELVEYIFHLWLLDSIYPHTKSSHSQLPVSLCLVSKSWRDFIYASPLLWAHIIIEVSQGAAPTLHALRAWLERSQSAPLFLDILIGEKPDRDALRVLLAESSRFYHLTLGIFDLSWCNDIPTQDFTQLRKLTVHTEFQIPTRIGELSAVFSSAPRLCHVNWCSSGDPELVKVIGHQLHFLEFTVTHLPVTRLLEVLAACPNLCSVVVTLQGEHEYTPLPPRERILLPELRSLSLYENRDLTGVLWSVQAPLLSRLEVHWRHPNGHECGLDALQSLLAYCPNLEEITLGKFILTEDGLISIIINNQNLLVLTVTAEWWQTSFITHRTFELLTRQAHGIYALPHLERLELGGALHVADEVILRMIESRMSPPDDVEDSSRSRARSLKSICLDGCKPMAEESISRLKSICAKSSLKAEVKFATCTQISVSKSTIPTQARTPYFSFFFSLRAVVLWFRKLLSGQR</sequence>
<dbReference type="EMBL" id="KN819697">
    <property type="protein sequence ID" value="KIJ08119.1"/>
    <property type="molecule type" value="Genomic_DNA"/>
</dbReference>
<evidence type="ECO:0008006" key="3">
    <source>
        <dbReference type="Google" id="ProtNLM"/>
    </source>
</evidence>
<dbReference type="GO" id="GO:0031146">
    <property type="term" value="P:SCF-dependent proteasomal ubiquitin-dependent protein catabolic process"/>
    <property type="evidence" value="ECO:0007669"/>
    <property type="project" value="TreeGrafter"/>
</dbReference>
<reference evidence="1 2" key="1">
    <citation type="submission" date="2014-06" db="EMBL/GenBank/DDBJ databases">
        <authorList>
            <consortium name="DOE Joint Genome Institute"/>
            <person name="Kuo A."/>
            <person name="Kohler A."/>
            <person name="Nagy L.G."/>
            <person name="Floudas D."/>
            <person name="Copeland A."/>
            <person name="Barry K.W."/>
            <person name="Cichocki N."/>
            <person name="Veneault-Fourrey C."/>
            <person name="LaButti K."/>
            <person name="Lindquist E.A."/>
            <person name="Lipzen A."/>
            <person name="Lundell T."/>
            <person name="Morin E."/>
            <person name="Murat C."/>
            <person name="Sun H."/>
            <person name="Tunlid A."/>
            <person name="Henrissat B."/>
            <person name="Grigoriev I.V."/>
            <person name="Hibbett D.S."/>
            <person name="Martin F."/>
            <person name="Nordberg H.P."/>
            <person name="Cantor M.N."/>
            <person name="Hua S.X."/>
        </authorList>
    </citation>
    <scope>NUCLEOTIDE SEQUENCE [LARGE SCALE GENOMIC DNA]</scope>
    <source>
        <strain evidence="1 2">ATCC 200175</strain>
    </source>
</reference>
<dbReference type="Proteomes" id="UP000053647">
    <property type="component" value="Unassembled WGS sequence"/>
</dbReference>
<dbReference type="OrthoDB" id="3217549at2759"/>